<keyword evidence="4" id="KW-1185">Reference proteome</keyword>
<dbReference type="InterPro" id="IPR004875">
    <property type="entry name" value="DDE_SF_endonuclease_dom"/>
</dbReference>
<name>A0A2Z6RXA5_9GLOM</name>
<dbReference type="EMBL" id="BEXD01003604">
    <property type="protein sequence ID" value="GBC01580.1"/>
    <property type="molecule type" value="Genomic_DNA"/>
</dbReference>
<feature type="domain" description="DDE-1" evidence="2">
    <location>
        <begin position="57"/>
        <end position="95"/>
    </location>
</feature>
<evidence type="ECO:0000313" key="3">
    <source>
        <dbReference type="EMBL" id="GBC01580.1"/>
    </source>
</evidence>
<dbReference type="Pfam" id="PF03184">
    <property type="entry name" value="DDE_1"/>
    <property type="match status" value="1"/>
</dbReference>
<dbReference type="GO" id="GO:0003676">
    <property type="term" value="F:nucleic acid binding"/>
    <property type="evidence" value="ECO:0007669"/>
    <property type="project" value="InterPro"/>
</dbReference>
<evidence type="ECO:0000313" key="4">
    <source>
        <dbReference type="Proteomes" id="UP000247702"/>
    </source>
</evidence>
<evidence type="ECO:0000259" key="2">
    <source>
        <dbReference type="Pfam" id="PF03184"/>
    </source>
</evidence>
<accession>A0A2Z6RXA5</accession>
<evidence type="ECO:0000256" key="1">
    <source>
        <dbReference type="SAM" id="MobiDB-lite"/>
    </source>
</evidence>
<reference evidence="3 4" key="1">
    <citation type="submission" date="2017-11" db="EMBL/GenBank/DDBJ databases">
        <title>The genome of Rhizophagus clarus HR1 reveals common genetic basis of auxotrophy among arbuscular mycorrhizal fungi.</title>
        <authorList>
            <person name="Kobayashi Y."/>
        </authorList>
    </citation>
    <scope>NUCLEOTIDE SEQUENCE [LARGE SCALE GENOMIC DNA]</scope>
    <source>
        <strain evidence="3 4">HR1</strain>
    </source>
</reference>
<comment type="caution">
    <text evidence="3">The sequence shown here is derived from an EMBL/GenBank/DDBJ whole genome shotgun (WGS) entry which is preliminary data.</text>
</comment>
<feature type="region of interest" description="Disordered" evidence="1">
    <location>
        <begin position="18"/>
        <end position="56"/>
    </location>
</feature>
<dbReference type="AlphaFoldDB" id="A0A2Z6RXA5"/>
<gene>
    <name evidence="3" type="ORF">RclHR1_42410001</name>
</gene>
<dbReference type="Proteomes" id="UP000247702">
    <property type="component" value="Unassembled WGS sequence"/>
</dbReference>
<proteinExistence type="predicted"/>
<sequence>MDRNFRAQNKKILLLVDNAPSYIDPQQANPNSDSDNIDDDGSTGAGHRDNNASGREVTQLNLTHVEVAFLPPNTTSHHLQPLDAGVIKSFKAHYK</sequence>
<organism evidence="3 4">
    <name type="scientific">Rhizophagus clarus</name>
    <dbReference type="NCBI Taxonomy" id="94130"/>
    <lineage>
        <taxon>Eukaryota</taxon>
        <taxon>Fungi</taxon>
        <taxon>Fungi incertae sedis</taxon>
        <taxon>Mucoromycota</taxon>
        <taxon>Glomeromycotina</taxon>
        <taxon>Glomeromycetes</taxon>
        <taxon>Glomerales</taxon>
        <taxon>Glomeraceae</taxon>
        <taxon>Rhizophagus</taxon>
    </lineage>
</organism>
<protein>
    <recommendedName>
        <fullName evidence="2">DDE-1 domain-containing protein</fullName>
    </recommendedName>
</protein>